<evidence type="ECO:0000256" key="4">
    <source>
        <dbReference type="ARBA" id="ARBA00022676"/>
    </source>
</evidence>
<feature type="non-terminal residue" evidence="13">
    <location>
        <position position="1004"/>
    </location>
</feature>
<evidence type="ECO:0000259" key="12">
    <source>
        <dbReference type="SMART" id="SM01117"/>
    </source>
</evidence>
<feature type="compositionally biased region" description="Polar residues" evidence="10">
    <location>
        <begin position="944"/>
        <end position="964"/>
    </location>
</feature>
<dbReference type="CDD" id="cd04190">
    <property type="entry name" value="Chitin_synth_C"/>
    <property type="match status" value="1"/>
</dbReference>
<keyword evidence="6 11" id="KW-0812">Transmembrane</keyword>
<evidence type="ECO:0000256" key="10">
    <source>
        <dbReference type="SAM" id="MobiDB-lite"/>
    </source>
</evidence>
<evidence type="ECO:0000256" key="2">
    <source>
        <dbReference type="ARBA" id="ARBA00012543"/>
    </source>
</evidence>
<dbReference type="GO" id="GO:0006031">
    <property type="term" value="P:chitin biosynthetic process"/>
    <property type="evidence" value="ECO:0007669"/>
    <property type="project" value="TreeGrafter"/>
</dbReference>
<feature type="region of interest" description="Disordered" evidence="10">
    <location>
        <begin position="944"/>
        <end position="1004"/>
    </location>
</feature>
<feature type="transmembrane region" description="Helical" evidence="11">
    <location>
        <begin position="90"/>
        <end position="110"/>
    </location>
</feature>
<feature type="region of interest" description="Disordered" evidence="10">
    <location>
        <begin position="1"/>
        <end position="28"/>
    </location>
</feature>
<name>A0A9N9EDA0_9GLOM</name>
<dbReference type="EC" id="2.4.1.16" evidence="2"/>
<dbReference type="SMART" id="SM01117">
    <property type="entry name" value="Cyt-b5"/>
    <property type="match status" value="1"/>
</dbReference>
<dbReference type="InterPro" id="IPR001199">
    <property type="entry name" value="Cyt_B5-like_heme/steroid-bd"/>
</dbReference>
<evidence type="ECO:0000313" key="14">
    <source>
        <dbReference type="Proteomes" id="UP000789342"/>
    </source>
</evidence>
<feature type="compositionally biased region" description="Basic and acidic residues" evidence="10">
    <location>
        <begin position="986"/>
        <end position="1004"/>
    </location>
</feature>
<dbReference type="PANTHER" id="PTHR22914">
    <property type="entry name" value="CHITIN SYNTHASE"/>
    <property type="match status" value="1"/>
</dbReference>
<dbReference type="EMBL" id="CAJVPV010013125">
    <property type="protein sequence ID" value="CAG8675131.1"/>
    <property type="molecule type" value="Genomic_DNA"/>
</dbReference>
<feature type="transmembrane region" description="Helical" evidence="11">
    <location>
        <begin position="827"/>
        <end position="853"/>
    </location>
</feature>
<feature type="transmembrane region" description="Helical" evidence="11">
    <location>
        <begin position="804"/>
        <end position="821"/>
    </location>
</feature>
<evidence type="ECO:0000256" key="11">
    <source>
        <dbReference type="SAM" id="Phobius"/>
    </source>
</evidence>
<evidence type="ECO:0000256" key="8">
    <source>
        <dbReference type="ARBA" id="ARBA00023136"/>
    </source>
</evidence>
<sequence>TRSDLCLQEKQSDMDAPPIRGNTLRRGRTLNRPERFQPAAPLLTGKKERQPLDPWVLFSRFVTFWAPKALLVKFGGLHDKQSRQAWREKVALCIIALIMGAIVAFLTVGFRPALCPPSAASNSDLFLSFGKAPGHLGVLGWQFDITKALVPSTLDLFQLAAQQNGQDITNYFQRDSSSISSCRVSSIQKYAAVTQPLCSNDTQCPLGRLSRTTLDSLNLINTTKQVGFDWNQLDNLTNYMVVDGVVLNLGPYMNDHPSPVAGDVVDKIIRRVLSKTYANDGKDATRLFSGSDDRIAAMKCLTQKYYAGHIDKQTIGCFTSDLFNYIMLVVILGIILVRFLMACLFSWFISHRLSHTPKKVKKESQYPQMVVGSRKSRYAPWVHRNDSGTVVNKINFDQIGNDLYTVLLVTCYSEGEEGLRTTCESMAATDYPDDRKLLFLICDGIITGSGNEKSTPDICIDLIEIDDKFKDPNPQSYIAVAPGIKQHNRAKVYAGHFCHEGHRVPTIIVVKCGNPSEEDKPKPGNRGKRDSQLILMNFFYRVTYNDRMTQLDYDLFQKTHHLMGVTPDYFELVLMVDADTKVYPDSLRLLVNCMCNDQLIMGLCGETKIANKRDSWVTAIQVFEYYISHHLGKGFESVFGGVTCLPGCFCMYRLKARKGDDDWVPIITKPEIVQEYSQNIVNTLHQKNLLLLGEDRFLTTLMLRNFPYRKMTFCPQAVCKTIVPDEFRVLLSQRRRWINSTIHNLMELVLVRNLCGIFCISMQFVIFMELQGTVVLPVAIVLTFWLIISSILKPPHGFSEAIPLLMLAAVLGLPAVLILLTTRKLVYITWMMIYLLALPVWNFILPTYAYWHFDDFTWGETRKVEGETKGDDHGKKEGSFDPSKVPLKRWEDWERNRLRRLKRNERQRQQQATGAVHPSYIEYDDDVGLLAGSQYDDTYLTETSSVASDSGQQQLYDFSRSTDPSGRFEDVRFTGNTGGDSTSNLRGEEGDQGEHQERIQGRDI</sequence>
<comment type="caution">
    <text evidence="13">The sequence shown here is derived from an EMBL/GenBank/DDBJ whole genome shotgun (WGS) entry which is preliminary data.</text>
</comment>
<keyword evidence="5" id="KW-0808">Transferase</keyword>
<evidence type="ECO:0000256" key="1">
    <source>
        <dbReference type="ARBA" id="ARBA00004651"/>
    </source>
</evidence>
<keyword evidence="3" id="KW-1003">Cell membrane</keyword>
<dbReference type="SUPFAM" id="SSF53448">
    <property type="entry name" value="Nucleotide-diphospho-sugar transferases"/>
    <property type="match status" value="1"/>
</dbReference>
<accession>A0A9N9EDA0</accession>
<evidence type="ECO:0000313" key="13">
    <source>
        <dbReference type="EMBL" id="CAG8675131.1"/>
    </source>
</evidence>
<evidence type="ECO:0000256" key="9">
    <source>
        <dbReference type="ARBA" id="ARBA00023180"/>
    </source>
</evidence>
<keyword evidence="8 11" id="KW-0472">Membrane</keyword>
<evidence type="ECO:0000256" key="6">
    <source>
        <dbReference type="ARBA" id="ARBA00022692"/>
    </source>
</evidence>
<evidence type="ECO:0000256" key="3">
    <source>
        <dbReference type="ARBA" id="ARBA00022475"/>
    </source>
</evidence>
<evidence type="ECO:0000256" key="5">
    <source>
        <dbReference type="ARBA" id="ARBA00022679"/>
    </source>
</evidence>
<dbReference type="AlphaFoldDB" id="A0A9N9EDA0"/>
<dbReference type="Pfam" id="PF22997">
    <property type="entry name" value="CHS4"/>
    <property type="match status" value="1"/>
</dbReference>
<comment type="subcellular location">
    <subcellularLocation>
        <location evidence="1">Cell membrane</location>
        <topology evidence="1">Multi-pass membrane protein</topology>
    </subcellularLocation>
</comment>
<keyword evidence="9" id="KW-0325">Glycoprotein</keyword>
<keyword evidence="7 11" id="KW-1133">Transmembrane helix</keyword>
<dbReference type="InterPro" id="IPR004835">
    <property type="entry name" value="Chitin_synth"/>
</dbReference>
<dbReference type="GO" id="GO:0030428">
    <property type="term" value="C:cell septum"/>
    <property type="evidence" value="ECO:0007669"/>
    <property type="project" value="TreeGrafter"/>
</dbReference>
<dbReference type="Pfam" id="PF03142">
    <property type="entry name" value="Chitin_synth_2"/>
    <property type="match status" value="1"/>
</dbReference>
<feature type="transmembrane region" description="Helical" evidence="11">
    <location>
        <begin position="774"/>
        <end position="792"/>
    </location>
</feature>
<dbReference type="OrthoDB" id="370884at2759"/>
<dbReference type="InterPro" id="IPR054295">
    <property type="entry name" value="CHS4-like_dom"/>
</dbReference>
<dbReference type="InterPro" id="IPR029044">
    <property type="entry name" value="Nucleotide-diphossugar_trans"/>
</dbReference>
<organism evidence="13 14">
    <name type="scientific">Acaulospora morrowiae</name>
    <dbReference type="NCBI Taxonomy" id="94023"/>
    <lineage>
        <taxon>Eukaryota</taxon>
        <taxon>Fungi</taxon>
        <taxon>Fungi incertae sedis</taxon>
        <taxon>Mucoromycota</taxon>
        <taxon>Glomeromycotina</taxon>
        <taxon>Glomeromycetes</taxon>
        <taxon>Diversisporales</taxon>
        <taxon>Acaulosporaceae</taxon>
        <taxon>Acaulospora</taxon>
    </lineage>
</organism>
<protein>
    <recommendedName>
        <fullName evidence="2">chitin synthase</fullName>
        <ecNumber evidence="2">2.4.1.16</ecNumber>
    </recommendedName>
</protein>
<proteinExistence type="predicted"/>
<evidence type="ECO:0000256" key="7">
    <source>
        <dbReference type="ARBA" id="ARBA00022989"/>
    </source>
</evidence>
<dbReference type="GO" id="GO:0004100">
    <property type="term" value="F:chitin synthase activity"/>
    <property type="evidence" value="ECO:0007669"/>
    <property type="project" value="UniProtKB-EC"/>
</dbReference>
<keyword evidence="4" id="KW-0328">Glycosyltransferase</keyword>
<reference evidence="13" key="1">
    <citation type="submission" date="2021-06" db="EMBL/GenBank/DDBJ databases">
        <authorList>
            <person name="Kallberg Y."/>
            <person name="Tangrot J."/>
            <person name="Rosling A."/>
        </authorList>
    </citation>
    <scope>NUCLEOTIDE SEQUENCE</scope>
    <source>
        <strain evidence="13">CL551</strain>
    </source>
</reference>
<gene>
    <name evidence="13" type="ORF">AMORRO_LOCUS10994</name>
</gene>
<dbReference type="Proteomes" id="UP000789342">
    <property type="component" value="Unassembled WGS sequence"/>
</dbReference>
<dbReference type="GO" id="GO:0005886">
    <property type="term" value="C:plasma membrane"/>
    <property type="evidence" value="ECO:0007669"/>
    <property type="project" value="UniProtKB-SubCell"/>
</dbReference>
<feature type="transmembrane region" description="Helical" evidence="11">
    <location>
        <begin position="322"/>
        <end position="349"/>
    </location>
</feature>
<feature type="domain" description="Cytochrome b5 heme-binding" evidence="12">
    <location>
        <begin position="228"/>
        <end position="311"/>
    </location>
</feature>
<dbReference type="PANTHER" id="PTHR22914:SF41">
    <property type="entry name" value="CHITIN SYNTHASE 7"/>
    <property type="match status" value="1"/>
</dbReference>
<keyword evidence="14" id="KW-1185">Reference proteome</keyword>